<dbReference type="EMBL" id="CAMAPF010000107">
    <property type="protein sequence ID" value="CAH9100066.1"/>
    <property type="molecule type" value="Genomic_DNA"/>
</dbReference>
<keyword evidence="1" id="KW-0694">RNA-binding</keyword>
<evidence type="ECO:0000256" key="2">
    <source>
        <dbReference type="SAM" id="MobiDB-lite"/>
    </source>
</evidence>
<keyword evidence="6" id="KW-1185">Reference proteome</keyword>
<dbReference type="CDD" id="cd11717">
    <property type="entry name" value="THUMP_THUMPD1_like"/>
    <property type="match status" value="1"/>
</dbReference>
<evidence type="ECO:0000256" key="1">
    <source>
        <dbReference type="PROSITE-ProRule" id="PRU00529"/>
    </source>
</evidence>
<evidence type="ECO:0000313" key="6">
    <source>
        <dbReference type="Proteomes" id="UP001152523"/>
    </source>
</evidence>
<evidence type="ECO:0000313" key="4">
    <source>
        <dbReference type="EMBL" id="CAH9100066.1"/>
    </source>
</evidence>
<feature type="region of interest" description="Disordered" evidence="2">
    <location>
        <begin position="1"/>
        <end position="29"/>
    </location>
</feature>
<accession>A0AAV0DFD9</accession>
<dbReference type="SMART" id="SM00981">
    <property type="entry name" value="THUMP"/>
    <property type="match status" value="1"/>
</dbReference>
<dbReference type="AlphaFoldDB" id="A0AAV0DFD9"/>
<reference evidence="4" key="1">
    <citation type="submission" date="2022-07" db="EMBL/GenBank/DDBJ databases">
        <authorList>
            <person name="Macas J."/>
            <person name="Novak P."/>
            <person name="Neumann P."/>
        </authorList>
    </citation>
    <scope>NUCLEOTIDE SEQUENCE</scope>
</reference>
<dbReference type="Pfam" id="PF02926">
    <property type="entry name" value="THUMP"/>
    <property type="match status" value="1"/>
</dbReference>
<proteinExistence type="predicted"/>
<dbReference type="Gene3D" id="3.30.2300.10">
    <property type="entry name" value="THUMP superfamily"/>
    <property type="match status" value="1"/>
</dbReference>
<dbReference type="GO" id="GO:0003723">
    <property type="term" value="F:RNA binding"/>
    <property type="evidence" value="ECO:0007669"/>
    <property type="project" value="UniProtKB-UniRule"/>
</dbReference>
<dbReference type="Proteomes" id="UP001152523">
    <property type="component" value="Unassembled WGS sequence"/>
</dbReference>
<feature type="compositionally biased region" description="Basic residues" evidence="2">
    <location>
        <begin position="9"/>
        <end position="25"/>
    </location>
</feature>
<organism evidence="4 6">
    <name type="scientific">Cuscuta epithymum</name>
    <dbReference type="NCBI Taxonomy" id="186058"/>
    <lineage>
        <taxon>Eukaryota</taxon>
        <taxon>Viridiplantae</taxon>
        <taxon>Streptophyta</taxon>
        <taxon>Embryophyta</taxon>
        <taxon>Tracheophyta</taxon>
        <taxon>Spermatophyta</taxon>
        <taxon>Magnoliopsida</taxon>
        <taxon>eudicotyledons</taxon>
        <taxon>Gunneridae</taxon>
        <taxon>Pentapetalae</taxon>
        <taxon>asterids</taxon>
        <taxon>lamiids</taxon>
        <taxon>Solanales</taxon>
        <taxon>Convolvulaceae</taxon>
        <taxon>Cuscuteae</taxon>
        <taxon>Cuscuta</taxon>
        <taxon>Cuscuta subgen. Cuscuta</taxon>
    </lineage>
</organism>
<dbReference type="PANTHER" id="PTHR13452:SF10">
    <property type="entry name" value="THUMP DOMAIN-CONTAINING PROTEIN 1"/>
    <property type="match status" value="1"/>
</dbReference>
<dbReference type="SUPFAM" id="SSF143437">
    <property type="entry name" value="THUMP domain-like"/>
    <property type="match status" value="1"/>
</dbReference>
<protein>
    <recommendedName>
        <fullName evidence="3">THUMP domain-containing protein</fullName>
    </recommendedName>
</protein>
<dbReference type="EMBL" id="CAMAPF010000950">
    <property type="protein sequence ID" value="CAH9128601.1"/>
    <property type="molecule type" value="Genomic_DNA"/>
</dbReference>
<dbReference type="InterPro" id="IPR040183">
    <property type="entry name" value="THUMPD1-like"/>
</dbReference>
<feature type="region of interest" description="Disordered" evidence="2">
    <location>
        <begin position="92"/>
        <end position="176"/>
    </location>
</feature>
<gene>
    <name evidence="4" type="ORF">CEPIT_LOCUS15181</name>
    <name evidence="5" type="ORF">CEPIT_LOCUS29204</name>
</gene>
<feature type="compositionally biased region" description="Acidic residues" evidence="2">
    <location>
        <begin position="139"/>
        <end position="149"/>
    </location>
</feature>
<evidence type="ECO:0000259" key="3">
    <source>
        <dbReference type="PROSITE" id="PS51165"/>
    </source>
</evidence>
<feature type="compositionally biased region" description="Acidic residues" evidence="2">
    <location>
        <begin position="98"/>
        <end position="110"/>
    </location>
</feature>
<dbReference type="GO" id="GO:0006400">
    <property type="term" value="P:tRNA modification"/>
    <property type="evidence" value="ECO:0007669"/>
    <property type="project" value="InterPro"/>
</dbReference>
<dbReference type="FunFam" id="3.30.2300.10:FF:000001">
    <property type="entry name" value="THUMP domain-containing protein 1"/>
    <property type="match status" value="1"/>
</dbReference>
<evidence type="ECO:0000313" key="5">
    <source>
        <dbReference type="EMBL" id="CAH9128601.1"/>
    </source>
</evidence>
<dbReference type="PANTHER" id="PTHR13452">
    <property type="entry name" value="THUMP DOMAIN CONTAINING PROTEIN 1-RELATED"/>
    <property type="match status" value="1"/>
</dbReference>
<dbReference type="PROSITE" id="PS51165">
    <property type="entry name" value="THUMP"/>
    <property type="match status" value="1"/>
</dbReference>
<dbReference type="InterPro" id="IPR004114">
    <property type="entry name" value="THUMP_dom"/>
</dbReference>
<feature type="domain" description="THUMP" evidence="3">
    <location>
        <begin position="232"/>
        <end position="338"/>
    </location>
</feature>
<feature type="compositionally biased region" description="Basic and acidic residues" evidence="2">
    <location>
        <begin position="111"/>
        <end position="138"/>
    </location>
</feature>
<name>A0AAV0DFD9_9ASTE</name>
<feature type="compositionally biased region" description="Polar residues" evidence="2">
    <location>
        <begin position="163"/>
        <end position="172"/>
    </location>
</feature>
<sequence length="355" mass="39956">MATENNTKANKKNKQRYLPHNKAVKKGSYPLRPGVQGFFITCDGGRERQTSHEAVNVIDSFYEELLHGTQSMVEDTDSSKQLLNKKIVFKYSDSSSSGEEDEGNEDDENGEDPKDECYTQGSEDKKEKNNGFEKKEQTECLENERDEIEGPPAKKQCVESAKTESLTTATSNKPKEQSIDRLIEAELAQLGDKSKRRFIYLDSGCNGVIFIQMRFGDGDPTPKDIVYHMVSSLAATKKHVSRFMLRLLPIEATCYTSDEELKKAIKPLIEKYFPSETQNPLKFAVLYDARANSGISRSKIIDTVAKSVPLPHKVDLSNPDLHIVVQIVKTVCLLGVVEKYKELAKYNVRQLTSSK</sequence>
<comment type="caution">
    <text evidence="4">The sequence shown here is derived from an EMBL/GenBank/DDBJ whole genome shotgun (WGS) entry which is preliminary data.</text>
</comment>